<dbReference type="RefSeq" id="WP_105040553.1">
    <property type="nucleotide sequence ID" value="NZ_PPSL01000005.1"/>
</dbReference>
<organism evidence="1 2">
    <name type="scientific">Flavipsychrobacter stenotrophus</name>
    <dbReference type="NCBI Taxonomy" id="2077091"/>
    <lineage>
        <taxon>Bacteria</taxon>
        <taxon>Pseudomonadati</taxon>
        <taxon>Bacteroidota</taxon>
        <taxon>Chitinophagia</taxon>
        <taxon>Chitinophagales</taxon>
        <taxon>Chitinophagaceae</taxon>
        <taxon>Flavipsychrobacter</taxon>
    </lineage>
</organism>
<name>A0A2S7ST31_9BACT</name>
<dbReference type="Pfam" id="PF05164">
    <property type="entry name" value="ZapA"/>
    <property type="match status" value="1"/>
</dbReference>
<evidence type="ECO:0000313" key="2">
    <source>
        <dbReference type="Proteomes" id="UP000239872"/>
    </source>
</evidence>
<reference evidence="1 2" key="1">
    <citation type="submission" date="2018-01" db="EMBL/GenBank/DDBJ databases">
        <title>A novel member of the phylum Bacteroidetes isolated from glacier ice.</title>
        <authorList>
            <person name="Liu Q."/>
            <person name="Xin Y.-H."/>
        </authorList>
    </citation>
    <scope>NUCLEOTIDE SEQUENCE [LARGE SCALE GENOMIC DNA]</scope>
    <source>
        <strain evidence="1 2">RB1R16</strain>
    </source>
</reference>
<accession>A0A2S7ST31</accession>
<comment type="caution">
    <text evidence="1">The sequence shown here is derived from an EMBL/GenBank/DDBJ whole genome shotgun (WGS) entry which is preliminary data.</text>
</comment>
<sequence>MSQEDLMPINVWLAGRNYRLRIKAEEESAVRKAIKIADEKIAEMRARYAGKDEIDFMAMTLLSYAADTAVESFGNPLVQSELNKLSEKIDKVLK</sequence>
<gene>
    <name evidence="1" type="ORF">CJD36_017795</name>
</gene>
<dbReference type="InterPro" id="IPR036192">
    <property type="entry name" value="Cell_div_ZapA-like_sf"/>
</dbReference>
<keyword evidence="1" id="KW-0131">Cell cycle</keyword>
<dbReference type="GO" id="GO:0051301">
    <property type="term" value="P:cell division"/>
    <property type="evidence" value="ECO:0007669"/>
    <property type="project" value="UniProtKB-KW"/>
</dbReference>
<dbReference type="OrthoDB" id="1495773at2"/>
<dbReference type="SUPFAM" id="SSF102829">
    <property type="entry name" value="Cell division protein ZapA-like"/>
    <property type="match status" value="1"/>
</dbReference>
<dbReference type="InterPro" id="IPR007838">
    <property type="entry name" value="Cell_div_ZapA-like"/>
</dbReference>
<protein>
    <submittedName>
        <fullName evidence="1">Cell division protein ZapA</fullName>
    </submittedName>
</protein>
<keyword evidence="1" id="KW-0132">Cell division</keyword>
<evidence type="ECO:0000313" key="1">
    <source>
        <dbReference type="EMBL" id="PQJ09781.1"/>
    </source>
</evidence>
<proteinExistence type="predicted"/>
<keyword evidence="2" id="KW-1185">Reference proteome</keyword>
<dbReference type="Proteomes" id="UP000239872">
    <property type="component" value="Unassembled WGS sequence"/>
</dbReference>
<dbReference type="AlphaFoldDB" id="A0A2S7ST31"/>
<dbReference type="EMBL" id="PPSL01000005">
    <property type="protein sequence ID" value="PQJ09781.1"/>
    <property type="molecule type" value="Genomic_DNA"/>
</dbReference>